<keyword evidence="1" id="KW-1133">Transmembrane helix</keyword>
<comment type="caution">
    <text evidence="2">The sequence shown here is derived from an EMBL/GenBank/DDBJ whole genome shotgun (WGS) entry which is preliminary data.</text>
</comment>
<proteinExistence type="predicted"/>
<reference evidence="2 3" key="1">
    <citation type="submission" date="2023-01" db="EMBL/GenBank/DDBJ databases">
        <title>Analysis of 21 Apiospora genomes using comparative genomics revels a genus with tremendous synthesis potential of carbohydrate active enzymes and secondary metabolites.</title>
        <authorList>
            <person name="Sorensen T."/>
        </authorList>
    </citation>
    <scope>NUCLEOTIDE SEQUENCE [LARGE SCALE GENOMIC DNA]</scope>
    <source>
        <strain evidence="2 3">CBS 20057</strain>
    </source>
</reference>
<feature type="transmembrane region" description="Helical" evidence="1">
    <location>
        <begin position="216"/>
        <end position="238"/>
    </location>
</feature>
<evidence type="ECO:0000313" key="2">
    <source>
        <dbReference type="EMBL" id="KAK8012277.1"/>
    </source>
</evidence>
<keyword evidence="1" id="KW-0472">Membrane</keyword>
<dbReference type="Proteomes" id="UP001396898">
    <property type="component" value="Unassembled WGS sequence"/>
</dbReference>
<sequence>MNQNESFKAIVDFQPRRLERVGGVITAISLAGAILPDPQPDPEFDEQMNQVLAKLGLPLMPVEVAVAREGGRLYELFNNGPIRYARITLGVVAPATLCFSLLSRERKRAIVSPQLWRYLLADLAPKAVKGYVSILLPQLAAAAFNHFLLPRALGPDPLKAGRSVRDILLYGTLGSVATLFLHYWRPGNHALVRGMPSGVLGLRFFSGFSRQLHPRFWMFFDIAAGGPFFKLAWCLLFGPRNWLPRFVFQCAQAFVTAGAATRLERALRG</sequence>
<keyword evidence="1" id="KW-0812">Transmembrane</keyword>
<protein>
    <submittedName>
        <fullName evidence="2">Uncharacterized protein</fullName>
    </submittedName>
</protein>
<keyword evidence="3" id="KW-1185">Reference proteome</keyword>
<evidence type="ECO:0000256" key="1">
    <source>
        <dbReference type="SAM" id="Phobius"/>
    </source>
</evidence>
<evidence type="ECO:0000313" key="3">
    <source>
        <dbReference type="Proteomes" id="UP001396898"/>
    </source>
</evidence>
<name>A0ABR1RH70_9PEZI</name>
<gene>
    <name evidence="2" type="ORF">PG991_009652</name>
</gene>
<accession>A0ABR1RH70</accession>
<feature type="transmembrane region" description="Helical" evidence="1">
    <location>
        <begin position="167"/>
        <end position="184"/>
    </location>
</feature>
<dbReference type="EMBL" id="JAQQWI010000015">
    <property type="protein sequence ID" value="KAK8012277.1"/>
    <property type="molecule type" value="Genomic_DNA"/>
</dbReference>
<organism evidence="2 3">
    <name type="scientific">Apiospora marii</name>
    <dbReference type="NCBI Taxonomy" id="335849"/>
    <lineage>
        <taxon>Eukaryota</taxon>
        <taxon>Fungi</taxon>
        <taxon>Dikarya</taxon>
        <taxon>Ascomycota</taxon>
        <taxon>Pezizomycotina</taxon>
        <taxon>Sordariomycetes</taxon>
        <taxon>Xylariomycetidae</taxon>
        <taxon>Amphisphaeriales</taxon>
        <taxon>Apiosporaceae</taxon>
        <taxon>Apiospora</taxon>
    </lineage>
</organism>